<sequence length="107" mass="12525">MARVELVAEVVVVVPGERHHSHHIGALQEPHERIDWRPEQPRVDRVRIKEHTCDCKATFYELCQAGGLMFVRRTHRQMGEVIVHESPWTVAKRTQELWLRLLMGSAR</sequence>
<keyword evidence="2" id="KW-1185">Reference proteome</keyword>
<dbReference type="EMBL" id="JACHJJ010000012">
    <property type="protein sequence ID" value="MBB5964641.1"/>
    <property type="molecule type" value="Genomic_DNA"/>
</dbReference>
<dbReference type="Proteomes" id="UP000562352">
    <property type="component" value="Unassembled WGS sequence"/>
</dbReference>
<evidence type="ECO:0000313" key="2">
    <source>
        <dbReference type="Proteomes" id="UP000562352"/>
    </source>
</evidence>
<evidence type="ECO:0000313" key="1">
    <source>
        <dbReference type="EMBL" id="MBB5964641.1"/>
    </source>
</evidence>
<proteinExistence type="predicted"/>
<accession>A0A841D321</accession>
<dbReference type="RefSeq" id="WP_338047825.1">
    <property type="nucleotide sequence ID" value="NZ_BAAAWZ010000001.1"/>
</dbReference>
<protein>
    <submittedName>
        <fullName evidence="1">Uncharacterized protein</fullName>
    </submittedName>
</protein>
<dbReference type="AlphaFoldDB" id="A0A841D321"/>
<organism evidence="1 2">
    <name type="scientific">Planomonospora venezuelensis</name>
    <dbReference type="NCBI Taxonomy" id="1999"/>
    <lineage>
        <taxon>Bacteria</taxon>
        <taxon>Bacillati</taxon>
        <taxon>Actinomycetota</taxon>
        <taxon>Actinomycetes</taxon>
        <taxon>Streptosporangiales</taxon>
        <taxon>Streptosporangiaceae</taxon>
        <taxon>Planomonospora</taxon>
    </lineage>
</organism>
<reference evidence="1 2" key="1">
    <citation type="submission" date="2020-08" db="EMBL/GenBank/DDBJ databases">
        <title>Genomic Encyclopedia of Type Strains, Phase III (KMG-III): the genomes of soil and plant-associated and newly described type strains.</title>
        <authorList>
            <person name="Whitman W."/>
        </authorList>
    </citation>
    <scope>NUCLEOTIDE SEQUENCE [LARGE SCALE GENOMIC DNA]</scope>
    <source>
        <strain evidence="1 2">CECT 3303</strain>
    </source>
</reference>
<gene>
    <name evidence="1" type="ORF">FHS22_003925</name>
</gene>
<name>A0A841D321_PLAVE</name>
<comment type="caution">
    <text evidence="1">The sequence shown here is derived from an EMBL/GenBank/DDBJ whole genome shotgun (WGS) entry which is preliminary data.</text>
</comment>